<dbReference type="InterPro" id="IPR015991">
    <property type="entry name" value="TatD/YcfH-like"/>
</dbReference>
<dbReference type="RefSeq" id="WP_186503425.1">
    <property type="nucleotide sequence ID" value="NZ_JACOGK010000021.1"/>
</dbReference>
<keyword evidence="2 3" id="KW-0378">Hydrolase</keyword>
<dbReference type="PIRSF" id="PIRSF005902">
    <property type="entry name" value="DNase_TatD"/>
    <property type="match status" value="1"/>
</dbReference>
<gene>
    <name evidence="3" type="ORF">H8J70_08050</name>
</gene>
<organism evidence="3 4">
    <name type="scientific">Megasphaera hominis</name>
    <dbReference type="NCBI Taxonomy" id="159836"/>
    <lineage>
        <taxon>Bacteria</taxon>
        <taxon>Bacillati</taxon>
        <taxon>Bacillota</taxon>
        <taxon>Negativicutes</taxon>
        <taxon>Veillonellales</taxon>
        <taxon>Veillonellaceae</taxon>
        <taxon>Megasphaera</taxon>
    </lineage>
</organism>
<evidence type="ECO:0000256" key="2">
    <source>
        <dbReference type="ARBA" id="ARBA00022801"/>
    </source>
</evidence>
<proteinExistence type="predicted"/>
<dbReference type="PANTHER" id="PTHR46124:SF2">
    <property type="entry name" value="D-AMINOACYL-TRNA DEACYLASE"/>
    <property type="match status" value="1"/>
</dbReference>
<keyword evidence="4" id="KW-1185">Reference proteome</keyword>
<dbReference type="Gene3D" id="3.20.20.140">
    <property type="entry name" value="Metal-dependent hydrolases"/>
    <property type="match status" value="1"/>
</dbReference>
<name>A0ABR6VKC5_9FIRM</name>
<comment type="caution">
    <text evidence="3">The sequence shown here is derived from an EMBL/GenBank/DDBJ whole genome shotgun (WGS) entry which is preliminary data.</text>
</comment>
<dbReference type="CDD" id="cd01310">
    <property type="entry name" value="TatD_DNAse"/>
    <property type="match status" value="1"/>
</dbReference>
<keyword evidence="1" id="KW-0479">Metal-binding</keyword>
<dbReference type="GO" id="GO:0016787">
    <property type="term" value="F:hydrolase activity"/>
    <property type="evidence" value="ECO:0007669"/>
    <property type="project" value="UniProtKB-KW"/>
</dbReference>
<dbReference type="PANTHER" id="PTHR46124">
    <property type="entry name" value="D-AMINOACYL-TRNA DEACYLASE"/>
    <property type="match status" value="1"/>
</dbReference>
<protein>
    <submittedName>
        <fullName evidence="3">TatD family hydrolase</fullName>
    </submittedName>
</protein>
<dbReference type="Proteomes" id="UP000606870">
    <property type="component" value="Unassembled WGS sequence"/>
</dbReference>
<evidence type="ECO:0000313" key="3">
    <source>
        <dbReference type="EMBL" id="MBC3537202.1"/>
    </source>
</evidence>
<dbReference type="InterPro" id="IPR001130">
    <property type="entry name" value="TatD-like"/>
</dbReference>
<dbReference type="EMBL" id="JACOGK010000021">
    <property type="protein sequence ID" value="MBC3537202.1"/>
    <property type="molecule type" value="Genomic_DNA"/>
</dbReference>
<dbReference type="NCBIfam" id="TIGR00010">
    <property type="entry name" value="YchF/TatD family DNA exonuclease"/>
    <property type="match status" value="1"/>
</dbReference>
<reference evidence="3 4" key="1">
    <citation type="submission" date="2020-08" db="EMBL/GenBank/DDBJ databases">
        <authorList>
            <person name="Liu C."/>
            <person name="Sun Q."/>
        </authorList>
    </citation>
    <scope>NUCLEOTIDE SEQUENCE [LARGE SCALE GENOMIC DNA]</scope>
    <source>
        <strain evidence="3 4">NSJ-59</strain>
    </source>
</reference>
<dbReference type="Pfam" id="PF01026">
    <property type="entry name" value="TatD_DNase"/>
    <property type="match status" value="1"/>
</dbReference>
<evidence type="ECO:0000256" key="1">
    <source>
        <dbReference type="ARBA" id="ARBA00022723"/>
    </source>
</evidence>
<dbReference type="InterPro" id="IPR032466">
    <property type="entry name" value="Metal_Hydrolase"/>
</dbReference>
<dbReference type="InterPro" id="IPR018228">
    <property type="entry name" value="DNase_TatD-rel_CS"/>
</dbReference>
<accession>A0ABR6VKC5</accession>
<sequence>MLFDTHCHVNDEAFAADREAMLQRAFDRGVQYLLCPGTDLRTSREAVALSRQYRQVYAAVGIHPQEAAQVQPGDLAALRHLAETEAKVVAIGEVGLDYHWPEPARELQQQVFIEQVKLAVELDLPIDIHDREAHGDTLDILRQYGKGLRGVFHCYSGSLEMAEELIKMGFYIGFTGSMVYSGSRKLKRIVKALPADRILVETDCPYLTPPQHRGERNEPAYVHYMADEVARLRQWDAAEAGRITTENGKRIFNIL</sequence>
<evidence type="ECO:0000313" key="4">
    <source>
        <dbReference type="Proteomes" id="UP000606870"/>
    </source>
</evidence>
<dbReference type="PROSITE" id="PS01137">
    <property type="entry name" value="TATD_1"/>
    <property type="match status" value="1"/>
</dbReference>
<dbReference type="SUPFAM" id="SSF51556">
    <property type="entry name" value="Metallo-dependent hydrolases"/>
    <property type="match status" value="1"/>
</dbReference>